<dbReference type="GO" id="GO:0045454">
    <property type="term" value="P:cell redox homeostasis"/>
    <property type="evidence" value="ECO:0007669"/>
    <property type="project" value="TreeGrafter"/>
</dbReference>
<dbReference type="EMBL" id="WJYN01000001">
    <property type="protein sequence ID" value="MRS98034.1"/>
    <property type="molecule type" value="Genomic_DNA"/>
</dbReference>
<organism evidence="3 4">
    <name type="scientific">Ralstonia pickettii</name>
    <name type="common">Burkholderia pickettii</name>
    <dbReference type="NCBI Taxonomy" id="329"/>
    <lineage>
        <taxon>Bacteria</taxon>
        <taxon>Pseudomonadati</taxon>
        <taxon>Pseudomonadota</taxon>
        <taxon>Betaproteobacteria</taxon>
        <taxon>Burkholderiales</taxon>
        <taxon>Burkholderiaceae</taxon>
        <taxon>Ralstonia</taxon>
    </lineage>
</organism>
<feature type="signal peptide" evidence="1">
    <location>
        <begin position="1"/>
        <end position="30"/>
    </location>
</feature>
<dbReference type="GO" id="GO:0015035">
    <property type="term" value="F:protein-disulfide reductase activity"/>
    <property type="evidence" value="ECO:0007669"/>
    <property type="project" value="TreeGrafter"/>
</dbReference>
<dbReference type="AlphaFoldDB" id="A0A7X2HK77"/>
<feature type="chain" id="PRO_5031530464" evidence="1">
    <location>
        <begin position="31"/>
        <end position="151"/>
    </location>
</feature>
<sequence length="151" mass="16758">MFRKTSPIAVVLMLVVLLVASLGAMRQANADDLLPPDQAFKLKILFKNPQTLIADFTPAPGYYLYKAKTQFALKNSTGVVIKEIRMPPGETKQDQFFGVQEIYTKPFQVEIALERAPNAKGATLFAVYQGCNEKVGVCYSPIQKALDFKLP</sequence>
<dbReference type="Pfam" id="PF11412">
    <property type="entry name" value="DsbD_N"/>
    <property type="match status" value="1"/>
</dbReference>
<name>A0A7X2HK77_RALPI</name>
<dbReference type="RefSeq" id="WP_154205939.1">
    <property type="nucleotide sequence ID" value="NZ_WJYN01000001.1"/>
</dbReference>
<dbReference type="InterPro" id="IPR028250">
    <property type="entry name" value="DsbDN"/>
</dbReference>
<dbReference type="Gene3D" id="2.60.40.1250">
    <property type="entry name" value="Thiol:disulfide interchange protein DsbD, N-terminal domain"/>
    <property type="match status" value="1"/>
</dbReference>
<keyword evidence="1" id="KW-0732">Signal</keyword>
<dbReference type="PANTHER" id="PTHR32234">
    <property type="entry name" value="THIOL:DISULFIDE INTERCHANGE PROTEIN DSBD"/>
    <property type="match status" value="1"/>
</dbReference>
<comment type="caution">
    <text evidence="3">The sequence shown here is derived from an EMBL/GenBank/DDBJ whole genome shotgun (WGS) entry which is preliminary data.</text>
</comment>
<evidence type="ECO:0000259" key="2">
    <source>
        <dbReference type="Pfam" id="PF11412"/>
    </source>
</evidence>
<reference evidence="3 4" key="1">
    <citation type="submission" date="2019-11" db="EMBL/GenBank/DDBJ databases">
        <title>Phenotypic characterization of an OXA-22 and OXA-60 co-producing Ralstonia pickettii clinical strain.</title>
        <authorList>
            <person name="He F."/>
        </authorList>
    </citation>
    <scope>NUCLEOTIDE SEQUENCE [LARGE SCALE GENOMIC DNA]</scope>
    <source>
        <strain evidence="3 4">PSLESD1</strain>
    </source>
</reference>
<accession>A0A7X2HK77</accession>
<protein>
    <submittedName>
        <fullName evidence="3">Cytochrome C biogenesis protein</fullName>
    </submittedName>
</protein>
<feature type="domain" description="Thiol:disulfide interchange protein DsbD N-terminal" evidence="2">
    <location>
        <begin position="31"/>
        <end position="147"/>
    </location>
</feature>
<proteinExistence type="predicted"/>
<dbReference type="SUPFAM" id="SSF74863">
    <property type="entry name" value="Thiol:disulfide interchange protein DsbD, N-terminal domain (DsbD-alpha)"/>
    <property type="match status" value="1"/>
</dbReference>
<dbReference type="InterPro" id="IPR036929">
    <property type="entry name" value="DsbDN_sf"/>
</dbReference>
<evidence type="ECO:0000256" key="1">
    <source>
        <dbReference type="SAM" id="SignalP"/>
    </source>
</evidence>
<dbReference type="PANTHER" id="PTHR32234:SF0">
    <property type="entry name" value="THIOL:DISULFIDE INTERCHANGE PROTEIN DSBD"/>
    <property type="match status" value="1"/>
</dbReference>
<evidence type="ECO:0000313" key="4">
    <source>
        <dbReference type="Proteomes" id="UP000441032"/>
    </source>
</evidence>
<dbReference type="Proteomes" id="UP000441032">
    <property type="component" value="Unassembled WGS sequence"/>
</dbReference>
<evidence type="ECO:0000313" key="3">
    <source>
        <dbReference type="EMBL" id="MRS98034.1"/>
    </source>
</evidence>
<gene>
    <name evidence="3" type="ORF">GJQ57_05110</name>
</gene>